<dbReference type="HOGENOM" id="CLU_2369575_0_0_5"/>
<dbReference type="KEGG" id="mcg:GL4_0145"/>
<dbReference type="Proteomes" id="UP000031643">
    <property type="component" value="Chromosome"/>
</dbReference>
<proteinExistence type="predicted"/>
<gene>
    <name evidence="1" type="ORF">GL4_0145</name>
</gene>
<reference evidence="1 2" key="1">
    <citation type="submission" date="2014-09" db="EMBL/GenBank/DDBJ databases">
        <title>Genome sequencing of Methyloceanibacter caenitepidi Gela4.</title>
        <authorList>
            <person name="Takeuchi M."/>
            <person name="Susumu S."/>
            <person name="Kamagata Y."/>
            <person name="Oshima K."/>
            <person name="Hattori M."/>
            <person name="Iwasaki W."/>
        </authorList>
    </citation>
    <scope>NUCLEOTIDE SEQUENCE [LARGE SCALE GENOMIC DNA]</scope>
    <source>
        <strain evidence="1 2">Gela4</strain>
    </source>
</reference>
<dbReference type="AlphaFoldDB" id="A0A0A8JYE1"/>
<dbReference type="RefSeq" id="WP_052464002.1">
    <property type="nucleotide sequence ID" value="NZ_AP014648.1"/>
</dbReference>
<organism evidence="1 2">
    <name type="scientific">Methyloceanibacter caenitepidi</name>
    <dbReference type="NCBI Taxonomy" id="1384459"/>
    <lineage>
        <taxon>Bacteria</taxon>
        <taxon>Pseudomonadati</taxon>
        <taxon>Pseudomonadota</taxon>
        <taxon>Alphaproteobacteria</taxon>
        <taxon>Hyphomicrobiales</taxon>
        <taxon>Hyphomicrobiaceae</taxon>
        <taxon>Methyloceanibacter</taxon>
    </lineage>
</organism>
<dbReference type="EMBL" id="AP014648">
    <property type="protein sequence ID" value="BAQ15615.1"/>
    <property type="molecule type" value="Genomic_DNA"/>
</dbReference>
<evidence type="ECO:0000313" key="1">
    <source>
        <dbReference type="EMBL" id="BAQ15615.1"/>
    </source>
</evidence>
<keyword evidence="2" id="KW-1185">Reference proteome</keyword>
<dbReference type="OrthoDB" id="1550274at2"/>
<protein>
    <submittedName>
        <fullName evidence="1">Uncharacterized protein</fullName>
    </submittedName>
</protein>
<sequence length="95" mass="10946">MKVTHALSDRRGHERVAIPLHLLCSPLVKNHIMEEHPDLVRDMMRAGITFTSTYPLTFLGIPGITLTEFAVTNSNKAREYTNARFFKTRTFWKLS</sequence>
<name>A0A0A8JYE1_9HYPH</name>
<evidence type="ECO:0000313" key="2">
    <source>
        <dbReference type="Proteomes" id="UP000031643"/>
    </source>
</evidence>
<accession>A0A0A8JYE1</accession>